<feature type="binding site" description="in other chain" evidence="15">
    <location>
        <begin position="249"/>
        <end position="252"/>
    </location>
    <ligand>
        <name>substrate</name>
        <note>ligand shared between dimeric partners</note>
    </ligand>
</feature>
<evidence type="ECO:0000256" key="12">
    <source>
        <dbReference type="ARBA" id="ARBA00022842"/>
    </source>
</evidence>
<dbReference type="NCBIfam" id="NF002872">
    <property type="entry name" value="PRK03202.1"/>
    <property type="match status" value="1"/>
</dbReference>
<comment type="activity regulation">
    <text evidence="15">Allosterically activated by ADP and other diphosphonucleosides, and allosterically inhibited by phosphoenolpyruvate.</text>
</comment>
<feature type="binding site" evidence="15">
    <location>
        <begin position="102"/>
        <end position="105"/>
    </location>
    <ligand>
        <name>ATP</name>
        <dbReference type="ChEBI" id="CHEBI:30616"/>
    </ligand>
</feature>
<keyword evidence="5 15" id="KW-0963">Cytoplasm</keyword>
<evidence type="ECO:0000256" key="3">
    <source>
        <dbReference type="ARBA" id="ARBA00004496"/>
    </source>
</evidence>
<comment type="caution">
    <text evidence="17">The sequence shown here is derived from an EMBL/GenBank/DDBJ whole genome shotgun (WGS) entry which is preliminary data.</text>
</comment>
<comment type="similarity">
    <text evidence="15">Belongs to the phosphofructokinase type A (PFKA) family. ATP-dependent PFK group I subfamily. Prokaryotic clade 'B1' sub-subfamily.</text>
</comment>
<comment type="caution">
    <text evidence="15">Lacks conserved residue(s) required for the propagation of feature annotation.</text>
</comment>
<dbReference type="AlphaFoldDB" id="A0A942WN38"/>
<keyword evidence="12 15" id="KW-0460">Magnesium</keyword>
<dbReference type="GO" id="GO:0005945">
    <property type="term" value="C:6-phosphofructokinase complex"/>
    <property type="evidence" value="ECO:0007669"/>
    <property type="project" value="TreeGrafter"/>
</dbReference>
<dbReference type="Proteomes" id="UP000778864">
    <property type="component" value="Unassembled WGS sequence"/>
</dbReference>
<feature type="binding site" evidence="15">
    <location>
        <begin position="21"/>
        <end position="25"/>
    </location>
    <ligand>
        <name>ADP</name>
        <dbReference type="ChEBI" id="CHEBI:456216"/>
        <note>allosteric activator; ligand shared between dimeric partners</note>
    </ligand>
</feature>
<keyword evidence="13 15" id="KW-0324">Glycolysis</keyword>
<keyword evidence="9 15" id="KW-0547">Nucleotide-binding</keyword>
<dbReference type="InterPro" id="IPR012828">
    <property type="entry name" value="PFKA_ATP_prok"/>
</dbReference>
<accession>A0A942WN38</accession>
<feature type="binding site" description="in other chain" evidence="15">
    <location>
        <position position="222"/>
    </location>
    <ligand>
        <name>substrate</name>
        <note>ligand shared between dimeric partners</note>
    </ligand>
</feature>
<comment type="catalytic activity">
    <reaction evidence="14 15">
        <text>beta-D-fructose 6-phosphate + ATP = beta-D-fructose 1,6-bisphosphate + ADP + H(+)</text>
        <dbReference type="Rhea" id="RHEA:16109"/>
        <dbReference type="ChEBI" id="CHEBI:15378"/>
        <dbReference type="ChEBI" id="CHEBI:30616"/>
        <dbReference type="ChEBI" id="CHEBI:32966"/>
        <dbReference type="ChEBI" id="CHEBI:57634"/>
        <dbReference type="ChEBI" id="CHEBI:456216"/>
        <dbReference type="EC" id="2.7.1.11"/>
    </reaction>
</comment>
<comment type="subcellular location">
    <subcellularLocation>
        <location evidence="3 15">Cytoplasm</location>
    </subcellularLocation>
</comment>
<dbReference type="HAMAP" id="MF_00339">
    <property type="entry name" value="Phosphofructokinase_I_B1"/>
    <property type="match status" value="1"/>
</dbReference>
<evidence type="ECO:0000256" key="5">
    <source>
        <dbReference type="ARBA" id="ARBA00022490"/>
    </source>
</evidence>
<feature type="binding site" evidence="15">
    <location>
        <position position="162"/>
    </location>
    <ligand>
        <name>substrate</name>
        <note>ligand shared between dimeric partners</note>
    </ligand>
</feature>
<dbReference type="GO" id="GO:0046872">
    <property type="term" value="F:metal ion binding"/>
    <property type="evidence" value="ECO:0007669"/>
    <property type="project" value="UniProtKB-KW"/>
</dbReference>
<dbReference type="EC" id="2.7.1.11" evidence="15"/>
<feature type="binding site" description="in other chain" evidence="15">
    <location>
        <begin position="213"/>
        <end position="215"/>
    </location>
    <ligand>
        <name>ADP</name>
        <dbReference type="ChEBI" id="CHEBI:456216"/>
        <note>allosteric activator; ligand shared between dimeric partners</note>
    </ligand>
</feature>
<evidence type="ECO:0000256" key="14">
    <source>
        <dbReference type="ARBA" id="ARBA00048070"/>
    </source>
</evidence>
<dbReference type="NCBIfam" id="TIGR02482">
    <property type="entry name" value="PFKA_ATP"/>
    <property type="match status" value="1"/>
</dbReference>
<evidence type="ECO:0000256" key="1">
    <source>
        <dbReference type="ARBA" id="ARBA00001946"/>
    </source>
</evidence>
<evidence type="ECO:0000256" key="7">
    <source>
        <dbReference type="ARBA" id="ARBA00022679"/>
    </source>
</evidence>
<comment type="subunit">
    <text evidence="15">Homotetramer.</text>
</comment>
<dbReference type="GO" id="GO:0006002">
    <property type="term" value="P:fructose 6-phosphate metabolic process"/>
    <property type="evidence" value="ECO:0007669"/>
    <property type="project" value="UniProtKB-UniRule"/>
</dbReference>
<dbReference type="PANTHER" id="PTHR13697:SF4">
    <property type="entry name" value="ATP-DEPENDENT 6-PHOSPHOFRUCTOKINASE"/>
    <property type="match status" value="1"/>
</dbReference>
<comment type="cofactor">
    <cofactor evidence="1 15">
        <name>Mg(2+)</name>
        <dbReference type="ChEBI" id="CHEBI:18420"/>
    </cofactor>
</comment>
<evidence type="ECO:0000313" key="18">
    <source>
        <dbReference type="Proteomes" id="UP000778864"/>
    </source>
</evidence>
<dbReference type="PRINTS" id="PR00476">
    <property type="entry name" value="PHFRCTKINASE"/>
</dbReference>
<feature type="binding site" description="in other chain" evidence="15">
    <location>
        <position position="211"/>
    </location>
    <ligand>
        <name>ADP</name>
        <dbReference type="ChEBI" id="CHEBI:456216"/>
        <note>allosteric activator; ligand shared between dimeric partners</note>
    </ligand>
</feature>
<keyword evidence="8 15" id="KW-0479">Metal-binding</keyword>
<dbReference type="GO" id="GO:0005524">
    <property type="term" value="F:ATP binding"/>
    <property type="evidence" value="ECO:0007669"/>
    <property type="project" value="UniProtKB-UniRule"/>
</dbReference>
<dbReference type="InterPro" id="IPR022953">
    <property type="entry name" value="ATP_PFK"/>
</dbReference>
<dbReference type="GO" id="GO:0061621">
    <property type="term" value="P:canonical glycolysis"/>
    <property type="evidence" value="ECO:0007669"/>
    <property type="project" value="TreeGrafter"/>
</dbReference>
<keyword evidence="7 15" id="KW-0808">Transferase</keyword>
<evidence type="ECO:0000259" key="16">
    <source>
        <dbReference type="Pfam" id="PF00365"/>
    </source>
</evidence>
<protein>
    <recommendedName>
        <fullName evidence="15">ATP-dependent 6-phosphofructokinase</fullName>
        <shortName evidence="15">ATP-PFK</shortName>
        <shortName evidence="15">Phosphofructokinase</shortName>
        <ecNumber evidence="15">2.7.1.11</ecNumber>
    </recommendedName>
    <alternativeName>
        <fullName evidence="15">Phosphohexokinase</fullName>
    </alternativeName>
</protein>
<dbReference type="PIRSF" id="PIRSF000532">
    <property type="entry name" value="ATP_PFK_prok"/>
    <property type="match status" value="1"/>
</dbReference>
<feature type="binding site" description="in other chain" evidence="15">
    <location>
        <position position="154"/>
    </location>
    <ligand>
        <name>ADP</name>
        <dbReference type="ChEBI" id="CHEBI:456216"/>
        <note>allosteric activator; ligand shared between dimeric partners</note>
    </ligand>
</feature>
<feature type="binding site" description="in other chain" evidence="15">
    <location>
        <begin position="125"/>
        <end position="127"/>
    </location>
    <ligand>
        <name>substrate</name>
        <note>ligand shared between dimeric partners</note>
    </ligand>
</feature>
<evidence type="ECO:0000256" key="13">
    <source>
        <dbReference type="ARBA" id="ARBA00023152"/>
    </source>
</evidence>
<dbReference type="FunFam" id="3.40.50.450:FF:000001">
    <property type="entry name" value="ATP-dependent 6-phosphofructokinase"/>
    <property type="match status" value="1"/>
</dbReference>
<evidence type="ECO:0000256" key="10">
    <source>
        <dbReference type="ARBA" id="ARBA00022777"/>
    </source>
</evidence>
<evidence type="ECO:0000313" key="17">
    <source>
        <dbReference type="EMBL" id="MBS4892381.1"/>
    </source>
</evidence>
<dbReference type="Pfam" id="PF00365">
    <property type="entry name" value="PFK"/>
    <property type="match status" value="1"/>
</dbReference>
<dbReference type="Gene3D" id="3.40.50.460">
    <property type="entry name" value="Phosphofructokinase domain"/>
    <property type="match status" value="1"/>
</dbReference>
<keyword evidence="6 15" id="KW-0021">Allosteric enzyme</keyword>
<dbReference type="GO" id="GO:0048029">
    <property type="term" value="F:monosaccharide binding"/>
    <property type="evidence" value="ECO:0007669"/>
    <property type="project" value="TreeGrafter"/>
</dbReference>
<reference evidence="17" key="1">
    <citation type="submission" date="2021-02" db="EMBL/GenBank/DDBJ databases">
        <title>Infant gut strain persistence is associated with maternal origin, phylogeny, and functional potential including surface adhesion and iron acquisition.</title>
        <authorList>
            <person name="Lou Y.C."/>
        </authorList>
    </citation>
    <scope>NUCLEOTIDE SEQUENCE</scope>
    <source>
        <strain evidence="17">L3_108_031G1_dasL3_108_031G1_concoct_20</strain>
    </source>
</reference>
<feature type="domain" description="Phosphofructokinase" evidence="16">
    <location>
        <begin position="3"/>
        <end position="274"/>
    </location>
</feature>
<dbReference type="InterPro" id="IPR012003">
    <property type="entry name" value="ATP_PFK_prok-type"/>
</dbReference>
<evidence type="ECO:0000256" key="8">
    <source>
        <dbReference type="ARBA" id="ARBA00022723"/>
    </source>
</evidence>
<dbReference type="GO" id="GO:0030388">
    <property type="term" value="P:fructose 1,6-bisphosphate metabolic process"/>
    <property type="evidence" value="ECO:0007669"/>
    <property type="project" value="TreeGrafter"/>
</dbReference>
<dbReference type="InterPro" id="IPR035966">
    <property type="entry name" value="PKF_sf"/>
</dbReference>
<evidence type="ECO:0000256" key="11">
    <source>
        <dbReference type="ARBA" id="ARBA00022840"/>
    </source>
</evidence>
<dbReference type="GO" id="GO:0016208">
    <property type="term" value="F:AMP binding"/>
    <property type="evidence" value="ECO:0007669"/>
    <property type="project" value="TreeGrafter"/>
</dbReference>
<evidence type="ECO:0000256" key="4">
    <source>
        <dbReference type="ARBA" id="ARBA00004679"/>
    </source>
</evidence>
<dbReference type="InterPro" id="IPR000023">
    <property type="entry name" value="Phosphofructokinase_dom"/>
</dbReference>
<dbReference type="Gene3D" id="3.40.50.450">
    <property type="match status" value="1"/>
</dbReference>
<comment type="function">
    <text evidence="2 15">Catalyzes the phosphorylation of D-fructose 6-phosphate to fructose 1,6-bisphosphate by ATP, the first committing step of glycolysis.</text>
</comment>
<keyword evidence="11 15" id="KW-0067">ATP-binding</keyword>
<dbReference type="PANTHER" id="PTHR13697">
    <property type="entry name" value="PHOSPHOFRUCTOKINASE"/>
    <property type="match status" value="1"/>
</dbReference>
<evidence type="ECO:0000256" key="6">
    <source>
        <dbReference type="ARBA" id="ARBA00022533"/>
    </source>
</evidence>
<dbReference type="GO" id="GO:0070095">
    <property type="term" value="F:fructose-6-phosphate binding"/>
    <property type="evidence" value="ECO:0007669"/>
    <property type="project" value="TreeGrafter"/>
</dbReference>
<dbReference type="FunFam" id="3.40.50.460:FF:000002">
    <property type="entry name" value="ATP-dependent 6-phosphofructokinase"/>
    <property type="match status" value="1"/>
</dbReference>
<feature type="binding site" evidence="15">
    <location>
        <position position="103"/>
    </location>
    <ligand>
        <name>Mg(2+)</name>
        <dbReference type="ChEBI" id="CHEBI:18420"/>
        <note>catalytic</note>
    </ligand>
</feature>
<organism evidence="17 18">
    <name type="scientific">Veillonella parvula</name>
    <name type="common">Staphylococcus parvulus</name>
    <dbReference type="NCBI Taxonomy" id="29466"/>
    <lineage>
        <taxon>Bacteria</taxon>
        <taxon>Bacillati</taxon>
        <taxon>Bacillota</taxon>
        <taxon>Negativicutes</taxon>
        <taxon>Veillonellales</taxon>
        <taxon>Veillonellaceae</taxon>
        <taxon>Veillonella</taxon>
    </lineage>
</organism>
<proteinExistence type="inferred from homology"/>
<evidence type="ECO:0000256" key="15">
    <source>
        <dbReference type="HAMAP-Rule" id="MF_00339"/>
    </source>
</evidence>
<evidence type="ECO:0000256" key="9">
    <source>
        <dbReference type="ARBA" id="ARBA00022741"/>
    </source>
</evidence>
<dbReference type="GO" id="GO:0042802">
    <property type="term" value="F:identical protein binding"/>
    <property type="evidence" value="ECO:0007669"/>
    <property type="project" value="TreeGrafter"/>
</dbReference>
<evidence type="ECO:0000256" key="2">
    <source>
        <dbReference type="ARBA" id="ARBA00002659"/>
    </source>
</evidence>
<dbReference type="GO" id="GO:0003872">
    <property type="term" value="F:6-phosphofructokinase activity"/>
    <property type="evidence" value="ECO:0007669"/>
    <property type="project" value="UniProtKB-UniRule"/>
</dbReference>
<sequence length="319" mass="34749">MRRIAILTSGGDAPGMNAAIRALTRKAIHEGFEVFGIERGYLGIIEEKIFPLSNRDVGGIITQGGTMLKTARFPEFQNEEIQRRAYDILKTYDIDHLVVIGGDGSMRGATSLSKLGMSTMTIPCTIDNDMGGTQYTIGYDTALNTVVDAVGRIRDTSNSHERVAIVEVMGRKAGHIALKAGLACGAEIVLVPENPMPLHAVCRHLKETQIRGKEYSVILVAEGAYNSGEVKAFIKEHTEFDPSLTVLGYLQRGGGPSAFDAILAARMSEVCINLLMSGVANRLVGYIDGHIRALSYEEAERLEFPIDEKDYRLLSILSS</sequence>
<feature type="binding site" evidence="15">
    <location>
        <position position="11"/>
    </location>
    <ligand>
        <name>ATP</name>
        <dbReference type="ChEBI" id="CHEBI:30616"/>
    </ligand>
</feature>
<feature type="binding site" description="in other chain" evidence="15">
    <location>
        <begin position="185"/>
        <end position="187"/>
    </location>
    <ligand>
        <name>ADP</name>
        <dbReference type="ChEBI" id="CHEBI:456216"/>
        <note>allosteric activator; ligand shared between dimeric partners</note>
    </ligand>
</feature>
<dbReference type="SUPFAM" id="SSF53784">
    <property type="entry name" value="Phosphofructokinase"/>
    <property type="match status" value="1"/>
</dbReference>
<feature type="active site" description="Proton acceptor" evidence="15">
    <location>
        <position position="127"/>
    </location>
</feature>
<feature type="binding site" evidence="15">
    <location>
        <begin position="72"/>
        <end position="73"/>
    </location>
    <ligand>
        <name>ATP</name>
        <dbReference type="ChEBI" id="CHEBI:30616"/>
    </ligand>
</feature>
<feature type="binding site" description="in other chain" evidence="15">
    <location>
        <begin position="169"/>
        <end position="171"/>
    </location>
    <ligand>
        <name>substrate</name>
        <note>ligand shared between dimeric partners</note>
    </ligand>
</feature>
<dbReference type="EMBL" id="JAGZMU010000001">
    <property type="protein sequence ID" value="MBS4892381.1"/>
    <property type="molecule type" value="Genomic_DNA"/>
</dbReference>
<comment type="pathway">
    <text evidence="4 15">Carbohydrate degradation; glycolysis; D-glyceraldehyde 3-phosphate and glycerone phosphate from D-glucose: step 3/4.</text>
</comment>
<keyword evidence="10 15" id="KW-0418">Kinase</keyword>
<gene>
    <name evidence="15 17" type="primary">pfkA</name>
    <name evidence="17" type="ORF">KHZ90_01215</name>
</gene>
<name>A0A942WN38_VEIPA</name>